<dbReference type="Pfam" id="PF06808">
    <property type="entry name" value="DctM"/>
    <property type="match status" value="1"/>
</dbReference>
<evidence type="ECO:0000256" key="7">
    <source>
        <dbReference type="SAM" id="Phobius"/>
    </source>
</evidence>
<gene>
    <name evidence="9" type="ORF">ENL39_01115</name>
</gene>
<feature type="transmembrane region" description="Helical" evidence="7">
    <location>
        <begin position="272"/>
        <end position="294"/>
    </location>
</feature>
<proteinExistence type="predicted"/>
<dbReference type="Proteomes" id="UP000886070">
    <property type="component" value="Unassembled WGS sequence"/>
</dbReference>
<feature type="transmembrane region" description="Helical" evidence="7">
    <location>
        <begin position="218"/>
        <end position="236"/>
    </location>
</feature>
<name>A0A7V5HY49_UNCAE</name>
<dbReference type="EMBL" id="DRTT01000030">
    <property type="protein sequence ID" value="HHF98075.1"/>
    <property type="molecule type" value="Genomic_DNA"/>
</dbReference>
<feature type="transmembrane region" description="Helical" evidence="7">
    <location>
        <begin position="362"/>
        <end position="385"/>
    </location>
</feature>
<evidence type="ECO:0000256" key="1">
    <source>
        <dbReference type="ARBA" id="ARBA00004429"/>
    </source>
</evidence>
<dbReference type="GO" id="GO:0005886">
    <property type="term" value="C:plasma membrane"/>
    <property type="evidence" value="ECO:0007669"/>
    <property type="project" value="UniProtKB-SubCell"/>
</dbReference>
<keyword evidence="2" id="KW-1003">Cell membrane</keyword>
<dbReference type="NCBIfam" id="TIGR00786">
    <property type="entry name" value="dctM"/>
    <property type="match status" value="1"/>
</dbReference>
<feature type="domain" description="TRAP C4-dicarboxylate transport system permease DctM subunit" evidence="8">
    <location>
        <begin position="6"/>
        <end position="417"/>
    </location>
</feature>
<keyword evidence="3" id="KW-0997">Cell inner membrane</keyword>
<dbReference type="InterPro" id="IPR010656">
    <property type="entry name" value="DctM"/>
</dbReference>
<dbReference type="GO" id="GO:0022857">
    <property type="term" value="F:transmembrane transporter activity"/>
    <property type="evidence" value="ECO:0007669"/>
    <property type="project" value="TreeGrafter"/>
</dbReference>
<accession>A0A7V5HY49</accession>
<feature type="transmembrane region" description="Helical" evidence="7">
    <location>
        <begin position="94"/>
        <end position="123"/>
    </location>
</feature>
<evidence type="ECO:0000256" key="4">
    <source>
        <dbReference type="ARBA" id="ARBA00022692"/>
    </source>
</evidence>
<evidence type="ECO:0000256" key="2">
    <source>
        <dbReference type="ARBA" id="ARBA00022475"/>
    </source>
</evidence>
<keyword evidence="4 7" id="KW-0812">Transmembrane</keyword>
<keyword evidence="6 7" id="KW-0472">Membrane</keyword>
<reference evidence="9" key="1">
    <citation type="journal article" date="2020" name="mSystems">
        <title>Genome- and Community-Level Interaction Insights into Carbon Utilization and Element Cycling Functions of Hydrothermarchaeota in Hydrothermal Sediment.</title>
        <authorList>
            <person name="Zhou Z."/>
            <person name="Liu Y."/>
            <person name="Xu W."/>
            <person name="Pan J."/>
            <person name="Luo Z.H."/>
            <person name="Li M."/>
        </authorList>
    </citation>
    <scope>NUCLEOTIDE SEQUENCE [LARGE SCALE GENOMIC DNA]</scope>
    <source>
        <strain evidence="9">HyVt-92</strain>
    </source>
</reference>
<evidence type="ECO:0000256" key="5">
    <source>
        <dbReference type="ARBA" id="ARBA00022989"/>
    </source>
</evidence>
<feature type="transmembrane region" description="Helical" evidence="7">
    <location>
        <begin position="314"/>
        <end position="332"/>
    </location>
</feature>
<feature type="transmembrane region" description="Helical" evidence="7">
    <location>
        <begin position="165"/>
        <end position="192"/>
    </location>
</feature>
<evidence type="ECO:0000256" key="6">
    <source>
        <dbReference type="ARBA" id="ARBA00023136"/>
    </source>
</evidence>
<evidence type="ECO:0000313" key="9">
    <source>
        <dbReference type="EMBL" id="HHF98075.1"/>
    </source>
</evidence>
<feature type="transmembrane region" description="Helical" evidence="7">
    <location>
        <begin position="337"/>
        <end position="356"/>
    </location>
</feature>
<keyword evidence="5 7" id="KW-1133">Transmembrane helix</keyword>
<feature type="transmembrane region" description="Helical" evidence="7">
    <location>
        <begin position="242"/>
        <end position="260"/>
    </location>
</feature>
<organism evidence="9">
    <name type="scientific">Aerophobetes bacterium</name>
    <dbReference type="NCBI Taxonomy" id="2030807"/>
    <lineage>
        <taxon>Bacteria</taxon>
        <taxon>Candidatus Aerophobota</taxon>
    </lineage>
</organism>
<protein>
    <submittedName>
        <fullName evidence="9">TRAP transporter large permease</fullName>
    </submittedName>
</protein>
<sequence length="428" mass="45218">MVILIVVVFVITALIGIPIAFCMGLVSLASLLAGGRVFFLKLIAQKMITGIDKFPLMAIPLFILAGNIMTGGGLTRSLIKFANFLVGRISGGLAHVNIVSSIFFAGITGVAVADSSVLGSIFVPAMKKEGYDVDFSAAVTASSSIIGPIIPPSVPFVLYGCTVGVSIAGLFLAGMLPGILLGLALMIVSYFISKKRNYPVTKVPISFREFIISFKDTVLALVMPLIILGGLLSGVFTPTEAAGVAVVYALIISLFVLRTLKFSDLPSIFVNSGITASIVLMLISTANIFGTILATQQIPQRIAQIMLSVTTNPWMMLLLVNIFLLIAGMFMAESPNIILLGPILAPVVTGLGVHPLHFGFVMVLNLTIGLITPPLGACLFILCGISNLTLEELTKAILPFLVAEIAILFLCTYVPAIPMFLPKLLGFA</sequence>
<evidence type="ECO:0000259" key="8">
    <source>
        <dbReference type="Pfam" id="PF06808"/>
    </source>
</evidence>
<dbReference type="PANTHER" id="PTHR33362:SF3">
    <property type="entry name" value="SIALIC ACID TRAP TRANSPORTER PERMEASE PROTEIN SIAT"/>
    <property type="match status" value="1"/>
</dbReference>
<feature type="transmembrane region" description="Helical" evidence="7">
    <location>
        <begin position="54"/>
        <end position="74"/>
    </location>
</feature>
<dbReference type="InterPro" id="IPR004681">
    <property type="entry name" value="TRAP_DctM"/>
</dbReference>
<dbReference type="PANTHER" id="PTHR33362">
    <property type="entry name" value="SIALIC ACID TRAP TRANSPORTER PERMEASE PROTEIN SIAT-RELATED"/>
    <property type="match status" value="1"/>
</dbReference>
<comment type="caution">
    <text evidence="9">The sequence shown here is derived from an EMBL/GenBank/DDBJ whole genome shotgun (WGS) entry which is preliminary data.</text>
</comment>
<feature type="transmembrane region" description="Helical" evidence="7">
    <location>
        <begin position="6"/>
        <end position="33"/>
    </location>
</feature>
<dbReference type="PIRSF" id="PIRSF006066">
    <property type="entry name" value="HI0050"/>
    <property type="match status" value="1"/>
</dbReference>
<dbReference type="AlphaFoldDB" id="A0A7V5HY49"/>
<comment type="subcellular location">
    <subcellularLocation>
        <location evidence="1">Cell inner membrane</location>
        <topology evidence="1">Multi-pass membrane protein</topology>
    </subcellularLocation>
</comment>
<feature type="transmembrane region" description="Helical" evidence="7">
    <location>
        <begin position="397"/>
        <end position="421"/>
    </location>
</feature>
<evidence type="ECO:0000256" key="3">
    <source>
        <dbReference type="ARBA" id="ARBA00022519"/>
    </source>
</evidence>